<name>A0AAD2D7M5_EUPCR</name>
<comment type="caution">
    <text evidence="2">The sequence shown here is derived from an EMBL/GenBank/DDBJ whole genome shotgun (WGS) entry which is preliminary data.</text>
</comment>
<dbReference type="Proteomes" id="UP001295684">
    <property type="component" value="Unassembled WGS sequence"/>
</dbReference>
<evidence type="ECO:0000313" key="2">
    <source>
        <dbReference type="EMBL" id="CAI2382463.1"/>
    </source>
</evidence>
<protein>
    <submittedName>
        <fullName evidence="2">Uncharacterized protein</fullName>
    </submittedName>
</protein>
<accession>A0AAD2D7M5</accession>
<keyword evidence="1" id="KW-0732">Signal</keyword>
<feature type="chain" id="PRO_5042293166" evidence="1">
    <location>
        <begin position="18"/>
        <end position="144"/>
    </location>
</feature>
<proteinExistence type="predicted"/>
<dbReference type="EMBL" id="CAMPGE010024640">
    <property type="protein sequence ID" value="CAI2382463.1"/>
    <property type="molecule type" value="Genomic_DNA"/>
</dbReference>
<gene>
    <name evidence="2" type="ORF">ECRASSUSDP1_LOCUS23936</name>
</gene>
<organism evidence="2 3">
    <name type="scientific">Euplotes crassus</name>
    <dbReference type="NCBI Taxonomy" id="5936"/>
    <lineage>
        <taxon>Eukaryota</taxon>
        <taxon>Sar</taxon>
        <taxon>Alveolata</taxon>
        <taxon>Ciliophora</taxon>
        <taxon>Intramacronucleata</taxon>
        <taxon>Spirotrichea</taxon>
        <taxon>Hypotrichia</taxon>
        <taxon>Euplotida</taxon>
        <taxon>Euplotidae</taxon>
        <taxon>Moneuplotes</taxon>
    </lineage>
</organism>
<evidence type="ECO:0000313" key="3">
    <source>
        <dbReference type="Proteomes" id="UP001295684"/>
    </source>
</evidence>
<sequence>MKILLLVLGLLTITAFAAHEIQVNSADDILRHLQGNNYNIYLIHFFESAKNDQATVSTNKDLQTAMNKILSSNPDFFHATIDLSQHELTRLGSIIGLTSTPSILLIVHGKGVWVSGQSADLVTERLRDFLPKFVQASAHHSNPY</sequence>
<dbReference type="AlphaFoldDB" id="A0AAD2D7M5"/>
<feature type="signal peptide" evidence="1">
    <location>
        <begin position="1"/>
        <end position="17"/>
    </location>
</feature>
<evidence type="ECO:0000256" key="1">
    <source>
        <dbReference type="SAM" id="SignalP"/>
    </source>
</evidence>
<reference evidence="2" key="1">
    <citation type="submission" date="2023-07" db="EMBL/GenBank/DDBJ databases">
        <authorList>
            <consortium name="AG Swart"/>
            <person name="Singh M."/>
            <person name="Singh A."/>
            <person name="Seah K."/>
            <person name="Emmerich C."/>
        </authorList>
    </citation>
    <scope>NUCLEOTIDE SEQUENCE</scope>
    <source>
        <strain evidence="2">DP1</strain>
    </source>
</reference>
<keyword evidence="3" id="KW-1185">Reference proteome</keyword>